<dbReference type="AlphaFoldDB" id="A0A183SQD9"/>
<proteinExistence type="predicted"/>
<dbReference type="EMBL" id="UYSU01033690">
    <property type="protein sequence ID" value="VDL92822.1"/>
    <property type="molecule type" value="Genomic_DNA"/>
</dbReference>
<evidence type="ECO:0000313" key="2">
    <source>
        <dbReference type="EMBL" id="VDL92822.1"/>
    </source>
</evidence>
<reference evidence="2 3" key="2">
    <citation type="submission" date="2018-11" db="EMBL/GenBank/DDBJ databases">
        <authorList>
            <consortium name="Pathogen Informatics"/>
        </authorList>
    </citation>
    <scope>NUCLEOTIDE SEQUENCE [LARGE SCALE GENOMIC DNA]</scope>
    <source>
        <strain evidence="2 3">NST_G2</strain>
    </source>
</reference>
<accession>A0A183SQD9</accession>
<keyword evidence="3" id="KW-1185">Reference proteome</keyword>
<evidence type="ECO:0000313" key="4">
    <source>
        <dbReference type="WBParaSite" id="SSLN_0000663901-mRNA-1"/>
    </source>
</evidence>
<gene>
    <name evidence="2" type="ORF">SSLN_LOCUS6437</name>
</gene>
<feature type="region of interest" description="Disordered" evidence="1">
    <location>
        <begin position="71"/>
        <end position="95"/>
    </location>
</feature>
<reference evidence="4" key="1">
    <citation type="submission" date="2016-06" db="UniProtKB">
        <authorList>
            <consortium name="WormBaseParasite"/>
        </authorList>
    </citation>
    <scope>IDENTIFICATION</scope>
</reference>
<dbReference type="Proteomes" id="UP000275846">
    <property type="component" value="Unassembled WGS sequence"/>
</dbReference>
<name>A0A183SQD9_SCHSO</name>
<protein>
    <submittedName>
        <fullName evidence="2 4">Uncharacterized protein</fullName>
    </submittedName>
</protein>
<feature type="compositionally biased region" description="Low complexity" evidence="1">
    <location>
        <begin position="72"/>
        <end position="90"/>
    </location>
</feature>
<organism evidence="4">
    <name type="scientific">Schistocephalus solidus</name>
    <name type="common">Tapeworm</name>
    <dbReference type="NCBI Taxonomy" id="70667"/>
    <lineage>
        <taxon>Eukaryota</taxon>
        <taxon>Metazoa</taxon>
        <taxon>Spiralia</taxon>
        <taxon>Lophotrochozoa</taxon>
        <taxon>Platyhelminthes</taxon>
        <taxon>Cestoda</taxon>
        <taxon>Eucestoda</taxon>
        <taxon>Diphyllobothriidea</taxon>
        <taxon>Diphyllobothriidae</taxon>
        <taxon>Schistocephalus</taxon>
    </lineage>
</organism>
<evidence type="ECO:0000313" key="3">
    <source>
        <dbReference type="Proteomes" id="UP000275846"/>
    </source>
</evidence>
<sequence>MFSAMLMDAYRHEHPEMRIAYRTDGQFLNSRCMQAPKARDLLFADDCAHNTVTKEDIQRSTDLFVNTEAELATSTAPASDPTTTTTRTSDNNFIDAPQPTITDTILPPMPSAPITANNSIGRTPTTSGATIDYLPPATSNRTTAPVPAMGNRYYTVLIAIKYFPLTSACSVNCESITPSLAN</sequence>
<evidence type="ECO:0000256" key="1">
    <source>
        <dbReference type="SAM" id="MobiDB-lite"/>
    </source>
</evidence>
<dbReference type="OrthoDB" id="6314323at2759"/>
<dbReference type="WBParaSite" id="SSLN_0000663901-mRNA-1">
    <property type="protein sequence ID" value="SSLN_0000663901-mRNA-1"/>
    <property type="gene ID" value="SSLN_0000663901"/>
</dbReference>